<organism evidence="3 4">
    <name type="scientific">Robertmurraya kyonggiensis</name>
    <dbReference type="NCBI Taxonomy" id="1037680"/>
    <lineage>
        <taxon>Bacteria</taxon>
        <taxon>Bacillati</taxon>
        <taxon>Bacillota</taxon>
        <taxon>Bacilli</taxon>
        <taxon>Bacillales</taxon>
        <taxon>Bacillaceae</taxon>
        <taxon>Robertmurraya</taxon>
    </lineage>
</organism>
<evidence type="ECO:0000313" key="4">
    <source>
        <dbReference type="Proteomes" id="UP000307756"/>
    </source>
</evidence>
<dbReference type="RefSeq" id="WP_136831188.1">
    <property type="nucleotide sequence ID" value="NZ_SWBM01000002.1"/>
</dbReference>
<name>A0A4V5P137_9BACI</name>
<feature type="signal peptide" evidence="2">
    <location>
        <begin position="1"/>
        <end position="26"/>
    </location>
</feature>
<protein>
    <submittedName>
        <fullName evidence="3">Carbohydrate-binding domain-containing protein</fullName>
    </submittedName>
</protein>
<keyword evidence="2" id="KW-0732">Signal</keyword>
<feature type="region of interest" description="Disordered" evidence="1">
    <location>
        <begin position="622"/>
        <end position="677"/>
    </location>
</feature>
<sequence>MKNKSKYTKWAVPVLCTALLFGCSNNGSDANSSNNSSIAQIDAESLSTIGDKKISDVISEAVTYEKDDLYSDWKNEDYTSIQLNGTGASVEGTGGAIVDGNMITIKTSGIYVISGTLNDGQIIVDAEDKATVRIVLNGVEINSSTNSPIYIKKAEKTVISLEEGTENYISDGNAYNLEDSEDEPNAAIFSKDNLTINGTGKLVVKGNYNNGITSKDELKITSGKIEIDSVDDGLMGRDLLAVKDGEISIKAGGDAVKSTNDKDASKGIIAIEGGTFNLTAENDGIQAVTSLLIADGDFSITTGGGSPETVAVKEGMERIPGQTNNTTTTETESDSAKGLKAGTEVAIGGGTFEIDTLDDAVHSNNSVTITGGELAIATGDDGIHGDSAVLTKGGNITISKSYEGIESMVITIADGDIKVNASDDGINIGGGNDGSNPDMQSSSSENNLLSIKGGNVYVNAQGDGLDSNGSISMTGGTVIVDGPSNAGNGALDYDQIFDMSGGYLIATGSSGMAQAVSDSSQQNSILMTYPEMQEAGTILHLEDSKGNTVATFAPEKDYQMVVISSPKLEKGSTYTLYSGGSATGNEENGYYTDGEYSGGTQVVEFTIEDSVTWLNESGITTAVSNGPGAGGQRGGFGELGGSQGSPTGDGQAQTNGGQTPPDGGNRGEMFSDLDDETRAKVQEIMEQERAGTLTREEAQAKLSELGVEFSGSGEMN</sequence>
<dbReference type="EMBL" id="SWBM01000002">
    <property type="protein sequence ID" value="TKC16780.1"/>
    <property type="molecule type" value="Genomic_DNA"/>
</dbReference>
<keyword evidence="4" id="KW-1185">Reference proteome</keyword>
<dbReference type="OrthoDB" id="9812829at2"/>
<accession>A0A4V5P137</accession>
<proteinExistence type="predicted"/>
<dbReference type="Pfam" id="PF14262">
    <property type="entry name" value="Cthe_2159"/>
    <property type="match status" value="1"/>
</dbReference>
<dbReference type="InterPro" id="IPR025584">
    <property type="entry name" value="Cthe_2159"/>
</dbReference>
<dbReference type="PROSITE" id="PS51257">
    <property type="entry name" value="PROKAR_LIPOPROTEIN"/>
    <property type="match status" value="1"/>
</dbReference>
<reference evidence="3 4" key="1">
    <citation type="journal article" date="2011" name="J. Microbiol.">
        <title>Bacillus kyonggiensis sp. nov., isolated from soil of a lettuce field.</title>
        <authorList>
            <person name="Dong K."/>
            <person name="Lee S."/>
        </authorList>
    </citation>
    <scope>NUCLEOTIDE SEQUENCE [LARGE SCALE GENOMIC DNA]</scope>
    <source>
        <strain evidence="3 4">NB22</strain>
    </source>
</reference>
<dbReference type="Proteomes" id="UP000307756">
    <property type="component" value="Unassembled WGS sequence"/>
</dbReference>
<feature type="compositionally biased region" description="Gly residues" evidence="1">
    <location>
        <begin position="627"/>
        <end position="643"/>
    </location>
</feature>
<evidence type="ECO:0000256" key="1">
    <source>
        <dbReference type="SAM" id="MobiDB-lite"/>
    </source>
</evidence>
<dbReference type="AlphaFoldDB" id="A0A4V5P137"/>
<evidence type="ECO:0000313" key="3">
    <source>
        <dbReference type="EMBL" id="TKC16780.1"/>
    </source>
</evidence>
<feature type="compositionally biased region" description="Polar residues" evidence="1">
    <location>
        <begin position="645"/>
        <end position="658"/>
    </location>
</feature>
<gene>
    <name evidence="3" type="ORF">FA727_11980</name>
</gene>
<evidence type="ECO:0000256" key="2">
    <source>
        <dbReference type="SAM" id="SignalP"/>
    </source>
</evidence>
<feature type="chain" id="PRO_5039203789" evidence="2">
    <location>
        <begin position="27"/>
        <end position="716"/>
    </location>
</feature>
<comment type="caution">
    <text evidence="3">The sequence shown here is derived from an EMBL/GenBank/DDBJ whole genome shotgun (WGS) entry which is preliminary data.</text>
</comment>